<dbReference type="RefSeq" id="WP_209687273.1">
    <property type="nucleotide sequence ID" value="NZ_JAGGLU010000011.1"/>
</dbReference>
<dbReference type="NCBIfam" id="TIGR00830">
    <property type="entry name" value="PTBA"/>
    <property type="match status" value="1"/>
</dbReference>
<comment type="caution">
    <text evidence="16">The sequence shown here is derived from an EMBL/GenBank/DDBJ whole genome shotgun (WGS) entry which is preliminary data.</text>
</comment>
<feature type="transmembrane region" description="Helical" evidence="12">
    <location>
        <begin position="296"/>
        <end position="319"/>
    </location>
</feature>
<evidence type="ECO:0000256" key="9">
    <source>
        <dbReference type="ARBA" id="ARBA00022989"/>
    </source>
</evidence>
<keyword evidence="8" id="KW-0418">Kinase</keyword>
<evidence type="ECO:0000256" key="6">
    <source>
        <dbReference type="ARBA" id="ARBA00022683"/>
    </source>
</evidence>
<dbReference type="PROSITE" id="PS01035">
    <property type="entry name" value="PTS_EIIB_TYPE_1_CYS"/>
    <property type="match status" value="1"/>
</dbReference>
<evidence type="ECO:0000256" key="7">
    <source>
        <dbReference type="ARBA" id="ARBA00022692"/>
    </source>
</evidence>
<dbReference type="PROSITE" id="PS51098">
    <property type="entry name" value="PTS_EIIB_TYPE_1"/>
    <property type="match status" value="1"/>
</dbReference>
<evidence type="ECO:0000259" key="13">
    <source>
        <dbReference type="PROSITE" id="PS51093"/>
    </source>
</evidence>
<feature type="transmembrane region" description="Helical" evidence="12">
    <location>
        <begin position="178"/>
        <end position="196"/>
    </location>
</feature>
<feature type="transmembrane region" description="Helical" evidence="12">
    <location>
        <begin position="389"/>
        <end position="412"/>
    </location>
</feature>
<feature type="active site" description="Phosphocysteine intermediate; for EIIB activity" evidence="11">
    <location>
        <position position="26"/>
    </location>
</feature>
<keyword evidence="6" id="KW-0598">Phosphotransferase system</keyword>
<evidence type="ECO:0000259" key="14">
    <source>
        <dbReference type="PROSITE" id="PS51098"/>
    </source>
</evidence>
<feature type="domain" description="PTS EIIC type-1" evidence="15">
    <location>
        <begin position="108"/>
        <end position="465"/>
    </location>
</feature>
<keyword evidence="7 12" id="KW-0812">Transmembrane</keyword>
<dbReference type="InterPro" id="IPR050558">
    <property type="entry name" value="PTS_Sugar-Specific_Components"/>
</dbReference>
<feature type="transmembrane region" description="Helical" evidence="12">
    <location>
        <begin position="251"/>
        <end position="275"/>
    </location>
</feature>
<evidence type="ECO:0000313" key="17">
    <source>
        <dbReference type="Proteomes" id="UP001519292"/>
    </source>
</evidence>
<dbReference type="InterPro" id="IPR001127">
    <property type="entry name" value="PTS_EIIA_1_perm"/>
</dbReference>
<keyword evidence="17" id="KW-1185">Reference proteome</keyword>
<dbReference type="Pfam" id="PF02378">
    <property type="entry name" value="PTS_EIIC"/>
    <property type="match status" value="1"/>
</dbReference>
<dbReference type="InterPro" id="IPR001996">
    <property type="entry name" value="PTS_IIB_1"/>
</dbReference>
<protein>
    <submittedName>
        <fullName evidence="16">PTS system beta-glucosides-specific IIC component</fullName>
    </submittedName>
</protein>
<sequence>MNWDTLAKNIIDAVGGPSNIKNATHCATRLRLTLYDDSKAQQEKIGNFEKVLGVVNQGGQLQIIIGNDVPVLYDSFINIYQNGSSSNQEEQDEKSKSTPKKGLSDVLDIISGIFIPVIPAMAGAGLLKAFLIVISMLGLISKTSQTFLILNFVSDTAFYFLPILLAHSASVKLNTNPYLSMVIGAMLINPVFIQMVQQAVKTHSLIKLFGLPVTPTNYSSSVVPVLLAIWVMSYIEPTVNKLLPKVLRLMFTPLIVLVIMTPLTFIVIAPIGAWLGDGLANIIAWINNYAGWSIPLIIGALSPLLVMTGMHYALISVAINNLAKVGWENLVGPGMLVSNIAQGGAVLAVATRTKDKKLKALGISTGLSAILGITEPALYGINLRYRRPLISAMIGGGLGGLFLGIMGIRRFQQVPPSLLALPSFIGNSISNLWFAIIGVVIAFVASYVIQLFLGLPKELRPEADKVKQQIIIDAPLAGEIEKLSDVNDVVFSQEMLGKGIAIFPKDGKVYSPIKGEVRVFNSDTKHAIGISGDNGVDLLIHCGLDTVKLNGEGFTGHIKQGDKVKRGDLLLEMDYKLISSQGYDPITMVLVTNHDKFNTVQCIAHEDVRALDKLLKVE</sequence>
<dbReference type="SUPFAM" id="SSF51261">
    <property type="entry name" value="Duplicated hybrid motif"/>
    <property type="match status" value="1"/>
</dbReference>
<feature type="domain" description="PTS EIIB type-1" evidence="14">
    <location>
        <begin position="4"/>
        <end position="86"/>
    </location>
</feature>
<reference evidence="16 17" key="1">
    <citation type="submission" date="2021-03" db="EMBL/GenBank/DDBJ databases">
        <title>Genomic Encyclopedia of Type Strains, Phase IV (KMG-IV): sequencing the most valuable type-strain genomes for metagenomic binning, comparative biology and taxonomic classification.</title>
        <authorList>
            <person name="Goeker M."/>
        </authorList>
    </citation>
    <scope>NUCLEOTIDE SEQUENCE [LARGE SCALE GENOMIC DNA]</scope>
    <source>
        <strain evidence="16 17">DSM 101872</strain>
    </source>
</reference>
<feature type="transmembrane region" description="Helical" evidence="12">
    <location>
        <begin position="331"/>
        <end position="350"/>
    </location>
</feature>
<dbReference type="SUPFAM" id="SSF55604">
    <property type="entry name" value="Glucose permease domain IIB"/>
    <property type="match status" value="1"/>
</dbReference>
<keyword evidence="9 12" id="KW-1133">Transmembrane helix</keyword>
<dbReference type="InterPro" id="IPR011297">
    <property type="entry name" value="PTS_IIABC_b_glu"/>
</dbReference>
<dbReference type="Pfam" id="PF00358">
    <property type="entry name" value="PTS_EIIA_1"/>
    <property type="match status" value="1"/>
</dbReference>
<proteinExistence type="predicted"/>
<dbReference type="Proteomes" id="UP001519292">
    <property type="component" value="Unassembled WGS sequence"/>
</dbReference>
<dbReference type="InterPro" id="IPR011055">
    <property type="entry name" value="Dup_hybrid_motif"/>
</dbReference>
<evidence type="ECO:0000259" key="15">
    <source>
        <dbReference type="PROSITE" id="PS51103"/>
    </source>
</evidence>
<evidence type="ECO:0000256" key="12">
    <source>
        <dbReference type="SAM" id="Phobius"/>
    </source>
</evidence>
<evidence type="ECO:0000256" key="10">
    <source>
        <dbReference type="ARBA" id="ARBA00023136"/>
    </source>
</evidence>
<keyword evidence="5" id="KW-0808">Transferase</keyword>
<keyword evidence="4" id="KW-0762">Sugar transport</keyword>
<dbReference type="InterPro" id="IPR036878">
    <property type="entry name" value="Glu_permease_IIB"/>
</dbReference>
<dbReference type="InterPro" id="IPR013013">
    <property type="entry name" value="PTS_EIIC_1"/>
</dbReference>
<feature type="transmembrane region" description="Helical" evidence="12">
    <location>
        <begin position="208"/>
        <end position="231"/>
    </location>
</feature>
<evidence type="ECO:0000256" key="1">
    <source>
        <dbReference type="ARBA" id="ARBA00004651"/>
    </source>
</evidence>
<feature type="domain" description="PTS EIIA type-1" evidence="13">
    <location>
        <begin position="488"/>
        <end position="593"/>
    </location>
</feature>
<gene>
    <name evidence="16" type="ORF">J2Z60_001725</name>
</gene>
<dbReference type="EMBL" id="JAGGLU010000011">
    <property type="protein sequence ID" value="MBP2058540.1"/>
    <property type="molecule type" value="Genomic_DNA"/>
</dbReference>
<dbReference type="PANTHER" id="PTHR30175:SF1">
    <property type="entry name" value="PTS SYSTEM ARBUTIN-, CELLOBIOSE-, AND SALICIN-SPECIFIC EIIBC COMPONENT-RELATED"/>
    <property type="match status" value="1"/>
</dbReference>
<evidence type="ECO:0000256" key="8">
    <source>
        <dbReference type="ARBA" id="ARBA00022777"/>
    </source>
</evidence>
<dbReference type="PANTHER" id="PTHR30175">
    <property type="entry name" value="PHOSPHOTRANSFERASE SYSTEM TRANSPORT PROTEIN"/>
    <property type="match status" value="1"/>
</dbReference>
<organism evidence="16 17">
    <name type="scientific">Lactobacillus colini</name>
    <dbReference type="NCBI Taxonomy" id="1819254"/>
    <lineage>
        <taxon>Bacteria</taxon>
        <taxon>Bacillati</taxon>
        <taxon>Bacillota</taxon>
        <taxon>Bacilli</taxon>
        <taxon>Lactobacillales</taxon>
        <taxon>Lactobacillaceae</taxon>
        <taxon>Lactobacillus</taxon>
    </lineage>
</organism>
<dbReference type="CDD" id="cd00212">
    <property type="entry name" value="PTS_IIB_glc"/>
    <property type="match status" value="1"/>
</dbReference>
<comment type="subcellular location">
    <subcellularLocation>
        <location evidence="1">Cell membrane</location>
        <topology evidence="1">Multi-pass membrane protein</topology>
    </subcellularLocation>
</comment>
<dbReference type="Gene3D" id="3.30.1360.60">
    <property type="entry name" value="Glucose permease domain IIB"/>
    <property type="match status" value="1"/>
</dbReference>
<dbReference type="PROSITE" id="PS51103">
    <property type="entry name" value="PTS_EIIC_TYPE_1"/>
    <property type="match status" value="1"/>
</dbReference>
<dbReference type="PROSITE" id="PS51093">
    <property type="entry name" value="PTS_EIIA_TYPE_1"/>
    <property type="match status" value="1"/>
</dbReference>
<dbReference type="Gene3D" id="2.70.70.10">
    <property type="entry name" value="Glucose Permease (Domain IIA)"/>
    <property type="match status" value="1"/>
</dbReference>
<evidence type="ECO:0000313" key="16">
    <source>
        <dbReference type="EMBL" id="MBP2058540.1"/>
    </source>
</evidence>
<feature type="transmembrane region" description="Helical" evidence="12">
    <location>
        <begin position="113"/>
        <end position="140"/>
    </location>
</feature>
<dbReference type="Pfam" id="PF00367">
    <property type="entry name" value="PTS_EIIB"/>
    <property type="match status" value="1"/>
</dbReference>
<evidence type="ECO:0000256" key="5">
    <source>
        <dbReference type="ARBA" id="ARBA00022679"/>
    </source>
</evidence>
<feature type="transmembrane region" description="Helical" evidence="12">
    <location>
        <begin position="432"/>
        <end position="455"/>
    </location>
</feature>
<keyword evidence="2" id="KW-0813">Transport</keyword>
<evidence type="ECO:0000256" key="2">
    <source>
        <dbReference type="ARBA" id="ARBA00022448"/>
    </source>
</evidence>
<feature type="transmembrane region" description="Helical" evidence="12">
    <location>
        <begin position="147"/>
        <end position="166"/>
    </location>
</feature>
<evidence type="ECO:0000256" key="11">
    <source>
        <dbReference type="PROSITE-ProRule" id="PRU00421"/>
    </source>
</evidence>
<keyword evidence="10 12" id="KW-0472">Membrane</keyword>
<accession>A0ABS4MFS5</accession>
<dbReference type="InterPro" id="IPR003352">
    <property type="entry name" value="PTS_EIIC"/>
</dbReference>
<dbReference type="InterPro" id="IPR018113">
    <property type="entry name" value="PTrfase_EIIB_Cys"/>
</dbReference>
<keyword evidence="3" id="KW-1003">Cell membrane</keyword>
<dbReference type="NCBIfam" id="TIGR01995">
    <property type="entry name" value="PTS-II-ABC-beta"/>
    <property type="match status" value="1"/>
</dbReference>
<evidence type="ECO:0000256" key="4">
    <source>
        <dbReference type="ARBA" id="ARBA00022597"/>
    </source>
</evidence>
<evidence type="ECO:0000256" key="3">
    <source>
        <dbReference type="ARBA" id="ARBA00022475"/>
    </source>
</evidence>
<name>A0ABS4MFS5_9LACO</name>